<evidence type="ECO:0000256" key="7">
    <source>
        <dbReference type="SAM" id="MobiDB-lite"/>
    </source>
</evidence>
<keyword evidence="11" id="KW-1185">Reference proteome</keyword>
<dbReference type="SMART" id="SM00149">
    <property type="entry name" value="PLCYc"/>
    <property type="match status" value="1"/>
</dbReference>
<dbReference type="GO" id="GO:0048015">
    <property type="term" value="P:phosphatidylinositol-mediated signaling"/>
    <property type="evidence" value="ECO:0007669"/>
    <property type="project" value="TreeGrafter"/>
</dbReference>
<feature type="compositionally biased region" description="Polar residues" evidence="7">
    <location>
        <begin position="242"/>
        <end position="255"/>
    </location>
</feature>
<dbReference type="SMART" id="SM00239">
    <property type="entry name" value="C2"/>
    <property type="match status" value="1"/>
</dbReference>
<feature type="domain" description="PI-PLC Y-box" evidence="9">
    <location>
        <begin position="816"/>
        <end position="934"/>
    </location>
</feature>
<dbReference type="GO" id="GO:0016042">
    <property type="term" value="P:lipid catabolic process"/>
    <property type="evidence" value="ECO:0007669"/>
    <property type="project" value="UniProtKB-KW"/>
</dbReference>
<evidence type="ECO:0000256" key="6">
    <source>
        <dbReference type="RuleBase" id="RU361133"/>
    </source>
</evidence>
<dbReference type="EMBL" id="JAQQPM010000005">
    <property type="protein sequence ID" value="KAK2071446.1"/>
    <property type="molecule type" value="Genomic_DNA"/>
</dbReference>
<dbReference type="CDD" id="cd00275">
    <property type="entry name" value="C2_PLC_like"/>
    <property type="match status" value="1"/>
</dbReference>
<dbReference type="SMART" id="SM00148">
    <property type="entry name" value="PLCXc"/>
    <property type="match status" value="1"/>
</dbReference>
<dbReference type="Pfam" id="PF00168">
    <property type="entry name" value="C2"/>
    <property type="match status" value="1"/>
</dbReference>
<accession>A0AAD9MFY8</accession>
<comment type="catalytic activity">
    <reaction evidence="6">
        <text>a 1,2-diacyl-sn-glycero-3-phospho-(1D-myo-inositol-4,5-bisphosphate) + H2O = 1D-myo-inositol 1,4,5-trisphosphate + a 1,2-diacyl-sn-glycerol + H(+)</text>
        <dbReference type="Rhea" id="RHEA:33179"/>
        <dbReference type="ChEBI" id="CHEBI:15377"/>
        <dbReference type="ChEBI" id="CHEBI:15378"/>
        <dbReference type="ChEBI" id="CHEBI:17815"/>
        <dbReference type="ChEBI" id="CHEBI:58456"/>
        <dbReference type="ChEBI" id="CHEBI:203600"/>
        <dbReference type="EC" id="3.1.4.11"/>
    </reaction>
</comment>
<dbReference type="CDD" id="cd13360">
    <property type="entry name" value="PH_PLC_fungal"/>
    <property type="match status" value="1"/>
</dbReference>
<keyword evidence="4 6" id="KW-0443">Lipid metabolism</keyword>
<sequence>MSSNTDAEQINPRSPRPPPVTPTADSRDTGALRRIRPSQVQTSFTAPSTAATIPPSAISNSSMASSSQQESPILSPDAVGLTANSSVQVSPDPSALNRGRALSETVTPLQLPDAISTPLTDVTISRKTSTNSLVQGALASPIQSTGNDLKTGLVRRTSNSIRKATGSLMRRRPSSTHTKSRDGSVGPGVFRNRQRSNSNTGGNAVDSMASFADSEEDLCDEKEEDFCSQLGGDGALREPSPLSGTVSHTGSTYNLGQPAGPTVPYALRQGMPMNKVSKKKSKLKRINLVLDPDAGKIWWDRNRSSKTIYLDDIKEIRTAPDIRQYLLDAGVDEAHEPRFFTIIYGHPEKNGNKLLHLVADNDAAFQTWTDALSALFKHREQFAISLMSFNDKAIAIYWKTEMSKQRGDKLPFRSEETIDFAGVERVCRNLHIHVPPHALREKFDKALAVRSDVSDDESVTSKGPARLDFAGFLEFVRLMKTRQDIRAIYREQASNVEAGLTWPDFFRFVRDVQREDVTDVAYWEAIFARFAAKEGPKNPEKQTNTAYDRPKMSEGDLARFLTSTDNPPLPKEPQKYVLNRPMNEYYISSSHNTYLLGRQLYGISSTEGYIDALMRGCRCVEIDCWDGADDQPVVVHGRTMTTQISFLEVIKTVNKYAFVKSRFPLWISLEVRCNQATQANMAKIMMEIFGEKLVLVPLDRESQQLPAPSELMERILIKVKKSTASQGDESLKGGDIFRRRRSNSQPSPHARAVPLDSMAAPVSPVLSPTSTTRSTRQIETINEGEVHELLSSSPSESEGESEKESTKKASKINPILGDLGVYGMGIPFDGFDTPDAKQFNHIFSFKEKTFADKNQAGEGKRTLYRHNMRYMMRVYPNATRVTSTNFNPLIYWKRGVQMAALNWQTFDLGMQINQAMFDSGTDQSGYVLKPLEAREIQMKPLSADEAGKRPRKHVNFKIDVISAQQLMRPASLKEGTSFHPYVEVEVLLADDRADKKNRAEVPPSPLPEAPLKYQTEAVRDNGFNPVFDKSYTFNITTKYPDLIFVRWTVRNTVQSAPMATFTAKLSSLKQGYRTLPLLNAKGDRYLFSTLFCRIKTDSTDIMVDYPADGVDNGKKNKLGRGVFRSNMSPKTSLDGGGC</sequence>
<proteinExistence type="predicted"/>
<dbReference type="PROSITE" id="PS50007">
    <property type="entry name" value="PIPLC_X_DOMAIN"/>
    <property type="match status" value="1"/>
</dbReference>
<dbReference type="InterPro" id="IPR001192">
    <property type="entry name" value="PI-PLC_fam"/>
</dbReference>
<evidence type="ECO:0000256" key="2">
    <source>
        <dbReference type="ARBA" id="ARBA00022801"/>
    </source>
</evidence>
<dbReference type="InterPro" id="IPR037755">
    <property type="entry name" value="Plc1_PH"/>
</dbReference>
<feature type="compositionally biased region" description="Low complexity" evidence="7">
    <location>
        <begin position="42"/>
        <end position="73"/>
    </location>
</feature>
<protein>
    <recommendedName>
        <fullName evidence="1 6">Phosphoinositide phospholipase C</fullName>
        <ecNumber evidence="1 6">3.1.4.11</ecNumber>
    </recommendedName>
</protein>
<dbReference type="AlphaFoldDB" id="A0AAD9MFY8"/>
<organism evidence="10 11">
    <name type="scientific">Phyllachora maydis</name>
    <dbReference type="NCBI Taxonomy" id="1825666"/>
    <lineage>
        <taxon>Eukaryota</taxon>
        <taxon>Fungi</taxon>
        <taxon>Dikarya</taxon>
        <taxon>Ascomycota</taxon>
        <taxon>Pezizomycotina</taxon>
        <taxon>Sordariomycetes</taxon>
        <taxon>Sordariomycetidae</taxon>
        <taxon>Phyllachorales</taxon>
        <taxon>Phyllachoraceae</taxon>
        <taxon>Phyllachora</taxon>
    </lineage>
</organism>
<keyword evidence="2 6" id="KW-0378">Hydrolase</keyword>
<dbReference type="InterPro" id="IPR000008">
    <property type="entry name" value="C2_dom"/>
</dbReference>
<dbReference type="Gene3D" id="2.60.40.150">
    <property type="entry name" value="C2 domain"/>
    <property type="match status" value="1"/>
</dbReference>
<dbReference type="InterPro" id="IPR017946">
    <property type="entry name" value="PLC-like_Pdiesterase_TIM-brl"/>
</dbReference>
<dbReference type="SUPFAM" id="SSF47473">
    <property type="entry name" value="EF-hand"/>
    <property type="match status" value="1"/>
</dbReference>
<dbReference type="Pfam" id="PF00388">
    <property type="entry name" value="PI-PLC-X"/>
    <property type="match status" value="1"/>
</dbReference>
<dbReference type="InterPro" id="IPR001849">
    <property type="entry name" value="PH_domain"/>
</dbReference>
<dbReference type="Proteomes" id="UP001217918">
    <property type="component" value="Unassembled WGS sequence"/>
</dbReference>
<dbReference type="PRINTS" id="PR00390">
    <property type="entry name" value="PHPHLIPASEC"/>
</dbReference>
<feature type="region of interest" description="Disordered" evidence="7">
    <location>
        <begin position="1"/>
        <end position="78"/>
    </location>
</feature>
<dbReference type="PROSITE" id="PS50008">
    <property type="entry name" value="PIPLC_Y_DOMAIN"/>
    <property type="match status" value="1"/>
</dbReference>
<dbReference type="GO" id="GO:0004435">
    <property type="term" value="F:phosphatidylinositol-4,5-bisphosphate phospholipase C activity"/>
    <property type="evidence" value="ECO:0007669"/>
    <property type="project" value="UniProtKB-EC"/>
</dbReference>
<evidence type="ECO:0000256" key="5">
    <source>
        <dbReference type="ARBA" id="ARBA00023224"/>
    </source>
</evidence>
<feature type="domain" description="C2" evidence="8">
    <location>
        <begin position="937"/>
        <end position="1079"/>
    </location>
</feature>
<dbReference type="GO" id="GO:0051209">
    <property type="term" value="P:release of sequestered calcium ion into cytosol"/>
    <property type="evidence" value="ECO:0007669"/>
    <property type="project" value="TreeGrafter"/>
</dbReference>
<gene>
    <name evidence="10" type="ORF">P8C59_005871</name>
</gene>
<reference evidence="10" key="1">
    <citation type="journal article" date="2023" name="Mol. Plant Microbe Interact.">
        <title>Elucidating the Obligate Nature and Biological Capacity of an Invasive Fungal Corn Pathogen.</title>
        <authorList>
            <person name="MacCready J.S."/>
            <person name="Roggenkamp E.M."/>
            <person name="Gdanetz K."/>
            <person name="Chilvers M.I."/>
        </authorList>
    </citation>
    <scope>NUCLEOTIDE SEQUENCE</scope>
    <source>
        <strain evidence="10">PM02</strain>
    </source>
</reference>
<dbReference type="SUPFAM" id="SSF51695">
    <property type="entry name" value="PLC-like phosphodiesterases"/>
    <property type="match status" value="1"/>
</dbReference>
<dbReference type="Pfam" id="PF16457">
    <property type="entry name" value="PH_12"/>
    <property type="match status" value="1"/>
</dbReference>
<keyword evidence="3 6" id="KW-0442">Lipid degradation</keyword>
<feature type="region of interest" description="Disordered" evidence="7">
    <location>
        <begin position="726"/>
        <end position="810"/>
    </location>
</feature>
<evidence type="ECO:0000259" key="8">
    <source>
        <dbReference type="PROSITE" id="PS50004"/>
    </source>
</evidence>
<dbReference type="PANTHER" id="PTHR10336">
    <property type="entry name" value="PHOSPHOINOSITIDE-SPECIFIC PHOSPHOLIPASE C FAMILY PROTEIN"/>
    <property type="match status" value="1"/>
</dbReference>
<dbReference type="EC" id="3.1.4.11" evidence="1 6"/>
<dbReference type="Gene3D" id="3.20.20.190">
    <property type="entry name" value="Phosphatidylinositol (PI) phosphodiesterase"/>
    <property type="match status" value="1"/>
</dbReference>
<dbReference type="PROSITE" id="PS50004">
    <property type="entry name" value="C2"/>
    <property type="match status" value="1"/>
</dbReference>
<dbReference type="PANTHER" id="PTHR10336:SF36">
    <property type="entry name" value="1-PHOSPHATIDYLINOSITOL 4,5-BISPHOSPHATE PHOSPHODIESTERASE BETA-4"/>
    <property type="match status" value="1"/>
</dbReference>
<dbReference type="InterPro" id="IPR001711">
    <property type="entry name" value="PLipase_C_Pinositol-sp_Y"/>
</dbReference>
<evidence type="ECO:0000256" key="4">
    <source>
        <dbReference type="ARBA" id="ARBA00023098"/>
    </source>
</evidence>
<dbReference type="Gene3D" id="1.10.238.10">
    <property type="entry name" value="EF-hand"/>
    <property type="match status" value="1"/>
</dbReference>
<dbReference type="InterPro" id="IPR011993">
    <property type="entry name" value="PH-like_dom_sf"/>
</dbReference>
<dbReference type="Gene3D" id="2.30.29.30">
    <property type="entry name" value="Pleckstrin-homology domain (PH domain)/Phosphotyrosine-binding domain (PTB)"/>
    <property type="match status" value="1"/>
</dbReference>
<dbReference type="InterPro" id="IPR011992">
    <property type="entry name" value="EF-hand-dom_pair"/>
</dbReference>
<evidence type="ECO:0000313" key="10">
    <source>
        <dbReference type="EMBL" id="KAK2071446.1"/>
    </source>
</evidence>
<dbReference type="SUPFAM" id="SSF49562">
    <property type="entry name" value="C2 domain (Calcium/lipid-binding domain, CaLB)"/>
    <property type="match status" value="1"/>
</dbReference>
<dbReference type="Pfam" id="PF00387">
    <property type="entry name" value="PI-PLC-Y"/>
    <property type="match status" value="1"/>
</dbReference>
<feature type="region of interest" description="Disordered" evidence="7">
    <location>
        <begin position="229"/>
        <end position="257"/>
    </location>
</feature>
<keyword evidence="5" id="KW-0807">Transducer</keyword>
<dbReference type="CDD" id="cd08598">
    <property type="entry name" value="PI-PLC1c_yeast"/>
    <property type="match status" value="1"/>
</dbReference>
<dbReference type="CDD" id="cd16207">
    <property type="entry name" value="EFh_ScPlc1p_like"/>
    <property type="match status" value="1"/>
</dbReference>
<dbReference type="SUPFAM" id="SSF50729">
    <property type="entry name" value="PH domain-like"/>
    <property type="match status" value="1"/>
</dbReference>
<name>A0AAD9MFY8_9PEZI</name>
<comment type="caution">
    <text evidence="10">The sequence shown here is derived from an EMBL/GenBank/DDBJ whole genome shotgun (WGS) entry which is preliminary data.</text>
</comment>
<feature type="region of interest" description="Disordered" evidence="7">
    <location>
        <begin position="162"/>
        <end position="207"/>
    </location>
</feature>
<evidence type="ECO:0000259" key="9">
    <source>
        <dbReference type="PROSITE" id="PS50008"/>
    </source>
</evidence>
<dbReference type="InterPro" id="IPR000909">
    <property type="entry name" value="PLipase_C_PInositol-sp_X_dom"/>
</dbReference>
<feature type="compositionally biased region" description="Polar residues" evidence="7">
    <location>
        <begin position="766"/>
        <end position="780"/>
    </location>
</feature>
<evidence type="ECO:0000256" key="1">
    <source>
        <dbReference type="ARBA" id="ARBA00012368"/>
    </source>
</evidence>
<evidence type="ECO:0000313" key="11">
    <source>
        <dbReference type="Proteomes" id="UP001217918"/>
    </source>
</evidence>
<dbReference type="InterPro" id="IPR035892">
    <property type="entry name" value="C2_domain_sf"/>
</dbReference>
<evidence type="ECO:0000256" key="3">
    <source>
        <dbReference type="ARBA" id="ARBA00022963"/>
    </source>
</evidence>